<sequence>MPLEKNMSNCHPFAISDARLARQTNSFIYLNEACLTHPFESQTLRTGADGPFPSVAGGGVGLSKRYSIVCWEGRDRHTGMRKVFSKHSLVTSTQFSSHILQWGREKLFAVGKAFSFVCVVFQ</sequence>
<evidence type="ECO:0000313" key="2">
    <source>
        <dbReference type="Proteomes" id="UP001054837"/>
    </source>
</evidence>
<name>A0AAV4S0I8_9ARAC</name>
<evidence type="ECO:0000313" key="1">
    <source>
        <dbReference type="EMBL" id="GIY26686.1"/>
    </source>
</evidence>
<reference evidence="1 2" key="1">
    <citation type="submission" date="2021-06" db="EMBL/GenBank/DDBJ databases">
        <title>Caerostris darwini draft genome.</title>
        <authorList>
            <person name="Kono N."/>
            <person name="Arakawa K."/>
        </authorList>
    </citation>
    <scope>NUCLEOTIDE SEQUENCE [LARGE SCALE GENOMIC DNA]</scope>
</reference>
<protein>
    <submittedName>
        <fullName evidence="1">Uncharacterized protein</fullName>
    </submittedName>
</protein>
<comment type="caution">
    <text evidence="1">The sequence shown here is derived from an EMBL/GenBank/DDBJ whole genome shotgun (WGS) entry which is preliminary data.</text>
</comment>
<keyword evidence="2" id="KW-1185">Reference proteome</keyword>
<gene>
    <name evidence="1" type="ORF">CDAR_616881</name>
</gene>
<proteinExistence type="predicted"/>
<accession>A0AAV4S0I8</accession>
<organism evidence="1 2">
    <name type="scientific">Caerostris darwini</name>
    <dbReference type="NCBI Taxonomy" id="1538125"/>
    <lineage>
        <taxon>Eukaryota</taxon>
        <taxon>Metazoa</taxon>
        <taxon>Ecdysozoa</taxon>
        <taxon>Arthropoda</taxon>
        <taxon>Chelicerata</taxon>
        <taxon>Arachnida</taxon>
        <taxon>Araneae</taxon>
        <taxon>Araneomorphae</taxon>
        <taxon>Entelegynae</taxon>
        <taxon>Araneoidea</taxon>
        <taxon>Araneidae</taxon>
        <taxon>Caerostris</taxon>
    </lineage>
</organism>
<dbReference type="AlphaFoldDB" id="A0AAV4S0I8"/>
<dbReference type="Proteomes" id="UP001054837">
    <property type="component" value="Unassembled WGS sequence"/>
</dbReference>
<dbReference type="EMBL" id="BPLQ01006964">
    <property type="protein sequence ID" value="GIY26686.1"/>
    <property type="molecule type" value="Genomic_DNA"/>
</dbReference>